<reference evidence="2 3" key="1">
    <citation type="submission" date="2020-08" db="EMBL/GenBank/DDBJ databases">
        <title>Genomic Encyclopedia of Type Strains, Phase III (KMG-III): the genomes of soil and plant-associated and newly described type strains.</title>
        <authorList>
            <person name="Whitman W."/>
        </authorList>
    </citation>
    <scope>NUCLEOTIDE SEQUENCE [LARGE SCALE GENOMIC DNA]</scope>
    <source>
        <strain evidence="2 3">CECT 8803</strain>
    </source>
</reference>
<dbReference type="GO" id="GO:0006950">
    <property type="term" value="P:response to stress"/>
    <property type="evidence" value="ECO:0007669"/>
    <property type="project" value="TreeGrafter"/>
</dbReference>
<comment type="caution">
    <text evidence="2">The sequence shown here is derived from an EMBL/GenBank/DDBJ whole genome shotgun (WGS) entry which is preliminary data.</text>
</comment>
<feature type="domain" description="HTH marR-type" evidence="1">
    <location>
        <begin position="20"/>
        <end position="153"/>
    </location>
</feature>
<gene>
    <name evidence="2" type="ORF">FHR98_001039</name>
</gene>
<dbReference type="PANTHER" id="PTHR33164:SF105">
    <property type="entry name" value="TRANSCRIPTIONAL REPRESSOR PROTEIN-RELATED"/>
    <property type="match status" value="1"/>
</dbReference>
<dbReference type="Proteomes" id="UP000581135">
    <property type="component" value="Unassembled WGS sequence"/>
</dbReference>
<accession>A0A839SPE4</accession>
<proteinExistence type="predicted"/>
<dbReference type="SMART" id="SM00347">
    <property type="entry name" value="HTH_MARR"/>
    <property type="match status" value="1"/>
</dbReference>
<dbReference type="InterPro" id="IPR000835">
    <property type="entry name" value="HTH_MarR-typ"/>
</dbReference>
<keyword evidence="2" id="KW-0238">DNA-binding</keyword>
<dbReference type="PROSITE" id="PS50995">
    <property type="entry name" value="HTH_MARR_2"/>
    <property type="match status" value="1"/>
</dbReference>
<name>A0A839SPE4_9PROT</name>
<dbReference type="Pfam" id="PF01047">
    <property type="entry name" value="MarR"/>
    <property type="match status" value="1"/>
</dbReference>
<evidence type="ECO:0000313" key="2">
    <source>
        <dbReference type="EMBL" id="MBB3064767.1"/>
    </source>
</evidence>
<keyword evidence="3" id="KW-1185">Reference proteome</keyword>
<dbReference type="SUPFAM" id="SSF46785">
    <property type="entry name" value="Winged helix' DNA-binding domain"/>
    <property type="match status" value="1"/>
</dbReference>
<dbReference type="InterPro" id="IPR036390">
    <property type="entry name" value="WH_DNA-bd_sf"/>
</dbReference>
<dbReference type="RefSeq" id="WP_221205730.1">
    <property type="nucleotide sequence ID" value="NZ_JACHXA010000002.1"/>
</dbReference>
<dbReference type="PANTHER" id="PTHR33164">
    <property type="entry name" value="TRANSCRIPTIONAL REGULATOR, MARR FAMILY"/>
    <property type="match status" value="1"/>
</dbReference>
<dbReference type="InterPro" id="IPR039422">
    <property type="entry name" value="MarR/SlyA-like"/>
</dbReference>
<sequence length="160" mass="17824">MQKRDGKSTGSKGESPAEIMACTCANFRRVARVVTQSYDAALRPVKLKATQFTLLGTLSLAGEVPITRLAALMVMDRTTLTRNLQPLVRRGLIEVEQGQGSDQRVHKVRLTDDGRALFEEAKPLWRTVQNRFSEGFGPERWNGLLGDLKDVISMAKQPRV</sequence>
<organism evidence="2 3">
    <name type="scientific">Limibacillus halophilus</name>
    <dbReference type="NCBI Taxonomy" id="1579333"/>
    <lineage>
        <taxon>Bacteria</taxon>
        <taxon>Pseudomonadati</taxon>
        <taxon>Pseudomonadota</taxon>
        <taxon>Alphaproteobacteria</taxon>
        <taxon>Rhodospirillales</taxon>
        <taxon>Rhodovibrionaceae</taxon>
        <taxon>Limibacillus</taxon>
    </lineage>
</organism>
<dbReference type="EMBL" id="JACHXA010000002">
    <property type="protein sequence ID" value="MBB3064767.1"/>
    <property type="molecule type" value="Genomic_DNA"/>
</dbReference>
<protein>
    <submittedName>
        <fullName evidence="2">DNA-binding MarR family transcriptional regulator</fullName>
    </submittedName>
</protein>
<dbReference type="GO" id="GO:0003677">
    <property type="term" value="F:DNA binding"/>
    <property type="evidence" value="ECO:0007669"/>
    <property type="project" value="UniProtKB-KW"/>
</dbReference>
<dbReference type="Gene3D" id="1.10.10.10">
    <property type="entry name" value="Winged helix-like DNA-binding domain superfamily/Winged helix DNA-binding domain"/>
    <property type="match status" value="1"/>
</dbReference>
<dbReference type="AlphaFoldDB" id="A0A839SPE4"/>
<dbReference type="InterPro" id="IPR036388">
    <property type="entry name" value="WH-like_DNA-bd_sf"/>
</dbReference>
<dbReference type="GO" id="GO:0003700">
    <property type="term" value="F:DNA-binding transcription factor activity"/>
    <property type="evidence" value="ECO:0007669"/>
    <property type="project" value="InterPro"/>
</dbReference>
<evidence type="ECO:0000313" key="3">
    <source>
        <dbReference type="Proteomes" id="UP000581135"/>
    </source>
</evidence>
<evidence type="ECO:0000259" key="1">
    <source>
        <dbReference type="PROSITE" id="PS50995"/>
    </source>
</evidence>